<protein>
    <submittedName>
        <fullName evidence="1">Uncharacterized protein</fullName>
    </submittedName>
</protein>
<accession>A0A0F8Z0W5</accession>
<gene>
    <name evidence="1" type="ORF">LCGC14_2830470</name>
</gene>
<name>A0A0F8Z0W5_9ZZZZ</name>
<proteinExistence type="predicted"/>
<organism evidence="1">
    <name type="scientific">marine sediment metagenome</name>
    <dbReference type="NCBI Taxonomy" id="412755"/>
    <lineage>
        <taxon>unclassified sequences</taxon>
        <taxon>metagenomes</taxon>
        <taxon>ecological metagenomes</taxon>
    </lineage>
</organism>
<dbReference type="AlphaFoldDB" id="A0A0F8Z0W5"/>
<evidence type="ECO:0000313" key="1">
    <source>
        <dbReference type="EMBL" id="KKK79740.1"/>
    </source>
</evidence>
<comment type="caution">
    <text evidence="1">The sequence shown here is derived from an EMBL/GenBank/DDBJ whole genome shotgun (WGS) entry which is preliminary data.</text>
</comment>
<reference evidence="1" key="1">
    <citation type="journal article" date="2015" name="Nature">
        <title>Complex archaea that bridge the gap between prokaryotes and eukaryotes.</title>
        <authorList>
            <person name="Spang A."/>
            <person name="Saw J.H."/>
            <person name="Jorgensen S.L."/>
            <person name="Zaremba-Niedzwiedzka K."/>
            <person name="Martijn J."/>
            <person name="Lind A.E."/>
            <person name="van Eijk R."/>
            <person name="Schleper C."/>
            <person name="Guy L."/>
            <person name="Ettema T.J."/>
        </authorList>
    </citation>
    <scope>NUCLEOTIDE SEQUENCE</scope>
</reference>
<sequence>MKKVGLDDLASGDIVRIVWKDNLRTHNSLPGLPMQAESFGRVVEVTEEGIALFQNRVLNADEVEAIECMDGQLILRPNILLIELLKKKVLDE</sequence>
<dbReference type="EMBL" id="LAZR01053890">
    <property type="protein sequence ID" value="KKK79740.1"/>
    <property type="molecule type" value="Genomic_DNA"/>
</dbReference>